<dbReference type="InterPro" id="IPR042213">
    <property type="entry name" value="NBD_C_sf"/>
</dbReference>
<organism evidence="9 10">
    <name type="scientific">Methylobacterium oryzihabitans</name>
    <dbReference type="NCBI Taxonomy" id="2499852"/>
    <lineage>
        <taxon>Bacteria</taxon>
        <taxon>Pseudomonadati</taxon>
        <taxon>Pseudomonadota</taxon>
        <taxon>Alphaproteobacteria</taxon>
        <taxon>Hyphomicrobiales</taxon>
        <taxon>Methylobacteriaceae</taxon>
        <taxon>Methylobacterium</taxon>
    </lineage>
</organism>
<dbReference type="Gene3D" id="3.40.980.20">
    <property type="entry name" value="Four-carbon acid sugar kinase, nucleotide binding domain"/>
    <property type="match status" value="1"/>
</dbReference>
<evidence type="ECO:0000256" key="3">
    <source>
        <dbReference type="ARBA" id="ARBA00022741"/>
    </source>
</evidence>
<evidence type="ECO:0000313" key="9">
    <source>
        <dbReference type="EMBL" id="RVU14763.1"/>
    </source>
</evidence>
<sequence>MSPASPRPLPDGPLVAFYGDDFTGSSASMEVLAFAGLPTVLFLQPPSRQRLADFAGMRAIGIAGTARAQSPAWMDAHLPGTFRLLAELGAPVAHYKVCSTFDSAPHIGSIGRAADIGAAVFAPAWTPMVVADPGMGRYQSFGHLFALADGTGYRLDRHPTMSRHPSTPMDEADLGRHLSRQTEQSLGLIDFVTMKRGQAGAQLDRALEKGAEIISLDVLDRETLIEAGRLIWEWGGTPTFGIGSQGFEAALVAYWQATGLLPAEPNLPRPKAVDRIACVSGSVSPVTAAQIAHALDHGFAGLRLDTRCVVDPVAWEREIGRAGEAALAALGEGHDPLVFSATGPDDPAVPAFLGATQAAGLSAEVVNERLGAGLGQILRTVVAKGGLTRAVISGGDTSGRAAAQLGIDALTAIGPLDPGSPLCRTHGEGGPVDGLEIALKGGQVGRPDFFHAVKQGGRQP</sequence>
<dbReference type="Gene3D" id="3.40.50.10840">
    <property type="entry name" value="Putative sugar-binding, N-terminal domain"/>
    <property type="match status" value="1"/>
</dbReference>
<dbReference type="Proteomes" id="UP000286997">
    <property type="component" value="Unassembled WGS sequence"/>
</dbReference>
<dbReference type="SUPFAM" id="SSF142764">
    <property type="entry name" value="YgbK-like"/>
    <property type="match status" value="1"/>
</dbReference>
<dbReference type="InterPro" id="IPR031475">
    <property type="entry name" value="NBD_C"/>
</dbReference>
<dbReference type="InterPro" id="IPR010737">
    <property type="entry name" value="4-carb_acid_sugar_kinase_N"/>
</dbReference>
<evidence type="ECO:0000256" key="6">
    <source>
        <dbReference type="ARBA" id="ARBA00023277"/>
    </source>
</evidence>
<keyword evidence="4 9" id="KW-0418">Kinase</keyword>
<reference evidence="9 10" key="1">
    <citation type="submission" date="2019-01" db="EMBL/GenBank/DDBJ databases">
        <authorList>
            <person name="Chen W.-M."/>
        </authorList>
    </citation>
    <scope>NUCLEOTIDE SEQUENCE [LARGE SCALE GENOMIC DNA]</scope>
    <source>
        <strain evidence="9 10">TER-1</strain>
    </source>
</reference>
<evidence type="ECO:0000256" key="5">
    <source>
        <dbReference type="ARBA" id="ARBA00022840"/>
    </source>
</evidence>
<dbReference type="GO" id="GO:0005524">
    <property type="term" value="F:ATP binding"/>
    <property type="evidence" value="ECO:0007669"/>
    <property type="project" value="UniProtKB-KW"/>
</dbReference>
<evidence type="ECO:0000313" key="10">
    <source>
        <dbReference type="Proteomes" id="UP000286997"/>
    </source>
</evidence>
<comment type="caution">
    <text evidence="9">The sequence shown here is derived from an EMBL/GenBank/DDBJ whole genome shotgun (WGS) entry which is preliminary data.</text>
</comment>
<dbReference type="AlphaFoldDB" id="A0A3S2V6C4"/>
<dbReference type="GO" id="GO:0016301">
    <property type="term" value="F:kinase activity"/>
    <property type="evidence" value="ECO:0007669"/>
    <property type="project" value="UniProtKB-KW"/>
</dbReference>
<evidence type="ECO:0000256" key="1">
    <source>
        <dbReference type="ARBA" id="ARBA00005715"/>
    </source>
</evidence>
<feature type="domain" description="Four-carbon acid sugar kinase N-terminal" evidence="7">
    <location>
        <begin position="16"/>
        <end position="251"/>
    </location>
</feature>
<feature type="domain" description="Four-carbon acid sugar kinase nucleotide binding" evidence="8">
    <location>
        <begin position="277"/>
        <end position="450"/>
    </location>
</feature>
<protein>
    <submittedName>
        <fullName evidence="9">Four-carbon acid sugar kinase family protein</fullName>
    </submittedName>
</protein>
<keyword evidence="3" id="KW-0547">Nucleotide-binding</keyword>
<keyword evidence="6" id="KW-0119">Carbohydrate metabolism</keyword>
<accession>A0A3S2V6C4</accession>
<evidence type="ECO:0000259" key="8">
    <source>
        <dbReference type="Pfam" id="PF17042"/>
    </source>
</evidence>
<dbReference type="OrthoDB" id="7686359at2"/>
<dbReference type="InterPro" id="IPR037051">
    <property type="entry name" value="4-carb_acid_sugar_kinase_N_sf"/>
</dbReference>
<evidence type="ECO:0000256" key="4">
    <source>
        <dbReference type="ARBA" id="ARBA00022777"/>
    </source>
</evidence>
<dbReference type="Pfam" id="PF17042">
    <property type="entry name" value="NBD_C"/>
    <property type="match status" value="1"/>
</dbReference>
<comment type="similarity">
    <text evidence="1">Belongs to the four-carbon acid sugar kinase family.</text>
</comment>
<dbReference type="Pfam" id="PF07005">
    <property type="entry name" value="SBD_N"/>
    <property type="match status" value="1"/>
</dbReference>
<keyword evidence="5" id="KW-0067">ATP-binding</keyword>
<dbReference type="EMBL" id="SACP01000027">
    <property type="protein sequence ID" value="RVU14763.1"/>
    <property type="molecule type" value="Genomic_DNA"/>
</dbReference>
<evidence type="ECO:0000259" key="7">
    <source>
        <dbReference type="Pfam" id="PF07005"/>
    </source>
</evidence>
<proteinExistence type="inferred from homology"/>
<name>A0A3S2V6C4_9HYPH</name>
<dbReference type="RefSeq" id="WP_127733043.1">
    <property type="nucleotide sequence ID" value="NZ_SACP01000027.1"/>
</dbReference>
<gene>
    <name evidence="9" type="ORF">EOE48_22065</name>
</gene>
<keyword evidence="2" id="KW-0808">Transferase</keyword>
<keyword evidence="10" id="KW-1185">Reference proteome</keyword>
<evidence type="ECO:0000256" key="2">
    <source>
        <dbReference type="ARBA" id="ARBA00022679"/>
    </source>
</evidence>